<evidence type="ECO:0000256" key="2">
    <source>
        <dbReference type="ARBA" id="ARBA00022884"/>
    </source>
</evidence>
<feature type="domain" description="CRISPR associated protein Cas6 C-terminal" evidence="4">
    <location>
        <begin position="102"/>
        <end position="219"/>
    </location>
</feature>
<comment type="caution">
    <text evidence="5">The sequence shown here is derived from an EMBL/GenBank/DDBJ whole genome shotgun (WGS) entry which is preliminary data.</text>
</comment>
<keyword evidence="2" id="KW-0694">RNA-binding</keyword>
<evidence type="ECO:0000256" key="3">
    <source>
        <dbReference type="ARBA" id="ARBA00023118"/>
    </source>
</evidence>
<organism evidence="5 6">
    <name type="scientific">Flectobacillus rivi</name>
    <dbReference type="NCBI Taxonomy" id="2984209"/>
    <lineage>
        <taxon>Bacteria</taxon>
        <taxon>Pseudomonadati</taxon>
        <taxon>Bacteroidota</taxon>
        <taxon>Cytophagia</taxon>
        <taxon>Cytophagales</taxon>
        <taxon>Flectobacillaceae</taxon>
        <taxon>Flectobacillus</taxon>
    </lineage>
</organism>
<accession>A0ABT6YZU5</accession>
<dbReference type="Gene3D" id="3.30.70.1890">
    <property type="match status" value="1"/>
</dbReference>
<evidence type="ECO:0000259" key="4">
    <source>
        <dbReference type="Pfam" id="PF01881"/>
    </source>
</evidence>
<dbReference type="Gene3D" id="3.30.70.1900">
    <property type="match status" value="1"/>
</dbReference>
<keyword evidence="3" id="KW-0051">Antiviral defense</keyword>
<dbReference type="EMBL" id="JASHIE010000004">
    <property type="protein sequence ID" value="MDI9874222.1"/>
    <property type="molecule type" value="Genomic_DNA"/>
</dbReference>
<dbReference type="InterPro" id="IPR049435">
    <property type="entry name" value="Cas_Cas6_C"/>
</dbReference>
<dbReference type="Proteomes" id="UP001225761">
    <property type="component" value="Unassembled WGS sequence"/>
</dbReference>
<evidence type="ECO:0000313" key="6">
    <source>
        <dbReference type="Proteomes" id="UP001225761"/>
    </source>
</evidence>
<keyword evidence="6" id="KW-1185">Reference proteome</keyword>
<evidence type="ECO:0000313" key="5">
    <source>
        <dbReference type="EMBL" id="MDI9874222.1"/>
    </source>
</evidence>
<name>A0ABT6YZU5_9BACT</name>
<dbReference type="PANTHER" id="PTHR36984:SF1">
    <property type="entry name" value="CRISPR-ASSOCIATED ENDORIBONUCLEASE CAS6 1"/>
    <property type="match status" value="1"/>
</dbReference>
<dbReference type="PANTHER" id="PTHR36984">
    <property type="entry name" value="CRISPR-ASSOCIATED ENDORIBONUCLEASE CAS6 1"/>
    <property type="match status" value="1"/>
</dbReference>
<dbReference type="CDD" id="cd21140">
    <property type="entry name" value="Cas6_I-like"/>
    <property type="match status" value="1"/>
</dbReference>
<dbReference type="Pfam" id="PF01881">
    <property type="entry name" value="Cas_Cas6_C"/>
    <property type="match status" value="1"/>
</dbReference>
<sequence>MRLHINLSKNTTIVPFNYQEQQVSKLHYWLGKNEIHDKLSLYSFSWLKNGRQEGSRGLNFRTGSQFFISCYDSSLIKQLIKSIQQDNDFGWGMKIKALTLEKEPELEYQHRFLVGSPVFIKRSQVEEKGSKFFYYNDKEANQFLTESLQHKLNDAGLSYEDVSVQFDESYQNPITKGVTYKGIFNKGSICPVIIKGAPEQLAFAWNVGVGNSTGIGFGSLI</sequence>
<comment type="similarity">
    <text evidence="1">Belongs to the CRISPR-associated protein Cas6/Cse3/CasE family.</text>
</comment>
<gene>
    <name evidence="5" type="primary">cas6</name>
    <name evidence="5" type="ORF">QM481_06765</name>
</gene>
<dbReference type="NCBIfam" id="TIGR01877">
    <property type="entry name" value="cas_cas6"/>
    <property type="match status" value="1"/>
</dbReference>
<proteinExistence type="inferred from homology"/>
<dbReference type="RefSeq" id="WP_283381175.1">
    <property type="nucleotide sequence ID" value="NZ_JASHIE010000004.1"/>
</dbReference>
<evidence type="ECO:0000256" key="1">
    <source>
        <dbReference type="ARBA" id="ARBA00005937"/>
    </source>
</evidence>
<dbReference type="InterPro" id="IPR045747">
    <property type="entry name" value="CRISPR-assoc_prot_Cas6_N_sf"/>
</dbReference>
<dbReference type="InterPro" id="IPR010156">
    <property type="entry name" value="CRISPR-assoc_prot_Cas6"/>
</dbReference>
<reference evidence="5 6" key="1">
    <citation type="submission" date="2023-05" db="EMBL/GenBank/DDBJ databases">
        <title>Novel species of genus Flectobacillus isolated from stream in China.</title>
        <authorList>
            <person name="Lu H."/>
        </authorList>
    </citation>
    <scope>NUCLEOTIDE SEQUENCE [LARGE SCALE GENOMIC DNA]</scope>
    <source>
        <strain evidence="5 6">LFS242W</strain>
    </source>
</reference>
<protein>
    <submittedName>
        <fullName evidence="5">CRISPR-associated endoribonuclease Cas6</fullName>
    </submittedName>
</protein>